<evidence type="ECO:0000313" key="8">
    <source>
        <dbReference type="Proteomes" id="UP001500236"/>
    </source>
</evidence>
<gene>
    <name evidence="7" type="primary">pcp</name>
    <name evidence="7" type="ORF">GCM10010529_09360</name>
</gene>
<evidence type="ECO:0000256" key="6">
    <source>
        <dbReference type="PROSITE-ProRule" id="PRU10077"/>
    </source>
</evidence>
<comment type="caution">
    <text evidence="7">The sequence shown here is derived from an EMBL/GenBank/DDBJ whole genome shotgun (WGS) entry which is preliminary data.</text>
</comment>
<comment type="catalytic activity">
    <reaction evidence="6">
        <text>Release of an N-terminal pyroglutamyl group from a polypeptide, the second amino acid generally not being Pro.</text>
        <dbReference type="EC" id="3.4.19.3"/>
    </reaction>
</comment>
<evidence type="ECO:0000313" key="7">
    <source>
        <dbReference type="EMBL" id="GAA3057646.1"/>
    </source>
</evidence>
<sequence>MSSAAPLVLLTGFEPFGGMAHNPSWDVATAVAERAAGSLDPTGPTSPTGPTDIPGLEVRALRLPVAFGRAAGLLADAVDAAVAEGRTPAAVVALGLAAGTEAVRLERVGVNLRDARIPDNDGAQPADEPVVASGEGALFSTLRLKAALARIREAGIPVHLSLSAGSFVCNDVLYALLHDLSARGLDVPGGFVHVPDLRDPQSPVSLAQAVEAVELLLAETLRGGADSSVPGGALH</sequence>
<protein>
    <recommendedName>
        <fullName evidence="6">Pyroglutamyl-peptidase I</fullName>
        <ecNumber evidence="6">3.4.19.3</ecNumber>
    </recommendedName>
</protein>
<dbReference type="Gene3D" id="3.40.630.20">
    <property type="entry name" value="Peptidase C15, pyroglutamyl peptidase I-like"/>
    <property type="match status" value="1"/>
</dbReference>
<feature type="active site" evidence="6">
    <location>
        <position position="169"/>
    </location>
</feature>
<name>A0ABP6LT49_9MICC</name>
<dbReference type="InterPro" id="IPR033694">
    <property type="entry name" value="PGPEP1_Cys_AS"/>
</dbReference>
<dbReference type="EC" id="3.4.19.3" evidence="6"/>
<comment type="similarity">
    <text evidence="1">Belongs to the peptidase C15 family.</text>
</comment>
<keyword evidence="2" id="KW-0963">Cytoplasm</keyword>
<dbReference type="PANTHER" id="PTHR23402">
    <property type="entry name" value="PROTEASE FAMILY C15 PYROGLUTAMYL-PEPTIDASE I-RELATED"/>
    <property type="match status" value="1"/>
</dbReference>
<keyword evidence="3" id="KW-0645">Protease</keyword>
<dbReference type="SUPFAM" id="SSF53182">
    <property type="entry name" value="Pyrrolidone carboxyl peptidase (pyroglutamate aminopeptidase)"/>
    <property type="match status" value="1"/>
</dbReference>
<dbReference type="PANTHER" id="PTHR23402:SF1">
    <property type="entry name" value="PYROGLUTAMYL-PEPTIDASE I"/>
    <property type="match status" value="1"/>
</dbReference>
<evidence type="ECO:0000256" key="4">
    <source>
        <dbReference type="ARBA" id="ARBA00022801"/>
    </source>
</evidence>
<dbReference type="Pfam" id="PF01470">
    <property type="entry name" value="Peptidase_C15"/>
    <property type="match status" value="1"/>
</dbReference>
<dbReference type="RefSeq" id="WP_344743985.1">
    <property type="nucleotide sequence ID" value="NZ_BAAAVT010000005.1"/>
</dbReference>
<evidence type="ECO:0000256" key="2">
    <source>
        <dbReference type="ARBA" id="ARBA00022490"/>
    </source>
</evidence>
<reference evidence="8" key="1">
    <citation type="journal article" date="2019" name="Int. J. Syst. Evol. Microbiol.">
        <title>The Global Catalogue of Microorganisms (GCM) 10K type strain sequencing project: providing services to taxonomists for standard genome sequencing and annotation.</title>
        <authorList>
            <consortium name="The Broad Institute Genomics Platform"/>
            <consortium name="The Broad Institute Genome Sequencing Center for Infectious Disease"/>
            <person name="Wu L."/>
            <person name="Ma J."/>
        </authorList>
    </citation>
    <scope>NUCLEOTIDE SEQUENCE [LARGE SCALE GENOMIC DNA]</scope>
    <source>
        <strain evidence="8">JCM 14309</strain>
    </source>
</reference>
<proteinExistence type="inferred from homology"/>
<dbReference type="EMBL" id="BAAAVT010000005">
    <property type="protein sequence ID" value="GAA3057646.1"/>
    <property type="molecule type" value="Genomic_DNA"/>
</dbReference>
<evidence type="ECO:0000256" key="5">
    <source>
        <dbReference type="ARBA" id="ARBA00022807"/>
    </source>
</evidence>
<keyword evidence="5" id="KW-0788">Thiol protease</keyword>
<keyword evidence="8" id="KW-1185">Reference proteome</keyword>
<evidence type="ECO:0000256" key="3">
    <source>
        <dbReference type="ARBA" id="ARBA00022670"/>
    </source>
</evidence>
<organism evidence="7 8">
    <name type="scientific">Nesterenkonia aethiopica</name>
    <dbReference type="NCBI Taxonomy" id="269144"/>
    <lineage>
        <taxon>Bacteria</taxon>
        <taxon>Bacillati</taxon>
        <taxon>Actinomycetota</taxon>
        <taxon>Actinomycetes</taxon>
        <taxon>Micrococcales</taxon>
        <taxon>Micrococcaceae</taxon>
        <taxon>Nesterenkonia</taxon>
    </lineage>
</organism>
<dbReference type="InterPro" id="IPR016125">
    <property type="entry name" value="Peptidase_C15-like"/>
</dbReference>
<dbReference type="InterPro" id="IPR036440">
    <property type="entry name" value="Peptidase_C15-like_sf"/>
</dbReference>
<dbReference type="Proteomes" id="UP001500236">
    <property type="component" value="Unassembled WGS sequence"/>
</dbReference>
<dbReference type="InterPro" id="IPR000816">
    <property type="entry name" value="Peptidase_C15"/>
</dbReference>
<evidence type="ECO:0000256" key="1">
    <source>
        <dbReference type="ARBA" id="ARBA00006641"/>
    </source>
</evidence>
<dbReference type="PIRSF" id="PIRSF015592">
    <property type="entry name" value="Prld-crbxl_pptds"/>
    <property type="match status" value="1"/>
</dbReference>
<dbReference type="PROSITE" id="PS01334">
    <property type="entry name" value="PYRASE_CYS"/>
    <property type="match status" value="1"/>
</dbReference>
<keyword evidence="4" id="KW-0378">Hydrolase</keyword>
<accession>A0ABP6LT49</accession>
<dbReference type="CDD" id="cd00501">
    <property type="entry name" value="Peptidase_C15"/>
    <property type="match status" value="1"/>
</dbReference>